<evidence type="ECO:0000313" key="2">
    <source>
        <dbReference type="Proteomes" id="UP000790377"/>
    </source>
</evidence>
<organism evidence="1 2">
    <name type="scientific">Hygrophoropsis aurantiaca</name>
    <dbReference type="NCBI Taxonomy" id="72124"/>
    <lineage>
        <taxon>Eukaryota</taxon>
        <taxon>Fungi</taxon>
        <taxon>Dikarya</taxon>
        <taxon>Basidiomycota</taxon>
        <taxon>Agaricomycotina</taxon>
        <taxon>Agaricomycetes</taxon>
        <taxon>Agaricomycetidae</taxon>
        <taxon>Boletales</taxon>
        <taxon>Coniophorineae</taxon>
        <taxon>Hygrophoropsidaceae</taxon>
        <taxon>Hygrophoropsis</taxon>
    </lineage>
</organism>
<dbReference type="Proteomes" id="UP000790377">
    <property type="component" value="Unassembled WGS sequence"/>
</dbReference>
<proteinExistence type="predicted"/>
<protein>
    <submittedName>
        <fullName evidence="1">Uncharacterized protein</fullName>
    </submittedName>
</protein>
<keyword evidence="2" id="KW-1185">Reference proteome</keyword>
<dbReference type="EMBL" id="MU268086">
    <property type="protein sequence ID" value="KAH7906004.1"/>
    <property type="molecule type" value="Genomic_DNA"/>
</dbReference>
<gene>
    <name evidence="1" type="ORF">BJ138DRAFT_1224641</name>
</gene>
<evidence type="ECO:0000313" key="1">
    <source>
        <dbReference type="EMBL" id="KAH7906004.1"/>
    </source>
</evidence>
<comment type="caution">
    <text evidence="1">The sequence shown here is derived from an EMBL/GenBank/DDBJ whole genome shotgun (WGS) entry which is preliminary data.</text>
</comment>
<name>A0ACB7ZZ54_9AGAM</name>
<reference evidence="1" key="1">
    <citation type="journal article" date="2021" name="New Phytol.">
        <title>Evolutionary innovations through gain and loss of genes in the ectomycorrhizal Boletales.</title>
        <authorList>
            <person name="Wu G."/>
            <person name="Miyauchi S."/>
            <person name="Morin E."/>
            <person name="Kuo A."/>
            <person name="Drula E."/>
            <person name="Varga T."/>
            <person name="Kohler A."/>
            <person name="Feng B."/>
            <person name="Cao Y."/>
            <person name="Lipzen A."/>
            <person name="Daum C."/>
            <person name="Hundley H."/>
            <person name="Pangilinan J."/>
            <person name="Johnson J."/>
            <person name="Barry K."/>
            <person name="LaButti K."/>
            <person name="Ng V."/>
            <person name="Ahrendt S."/>
            <person name="Min B."/>
            <person name="Choi I.G."/>
            <person name="Park H."/>
            <person name="Plett J.M."/>
            <person name="Magnuson J."/>
            <person name="Spatafora J.W."/>
            <person name="Nagy L.G."/>
            <person name="Henrissat B."/>
            <person name="Grigoriev I.V."/>
            <person name="Yang Z.L."/>
            <person name="Xu J."/>
            <person name="Martin F.M."/>
        </authorList>
    </citation>
    <scope>NUCLEOTIDE SEQUENCE</scope>
    <source>
        <strain evidence="1">ATCC 28755</strain>
    </source>
</reference>
<sequence length="190" mass="21087">MPACHPPPRKSESPNTTNHRPAFPRRSWDSLACPKWPGVYWEKGPPPLPDALQDTLFRIHGGLIRIARKSRLLPESESATVSTFSGTCTTIPPRVAGGIDWLCPACVREKREEWADIWARVDGWLDLGGWAGSLSSVKGLQQAATRGTAEDHRDETNTHGGELEYASRYTRTPSNSALSLYTSTRPNFDF</sequence>
<accession>A0ACB7ZZ54</accession>